<evidence type="ECO:0000313" key="2">
    <source>
        <dbReference type="Proteomes" id="UP000048600"/>
    </source>
</evidence>
<name>A0A655JKX0_MYCTX</name>
<protein>
    <submittedName>
        <fullName evidence="1">Uncharacterized protein</fullName>
    </submittedName>
</protein>
<accession>A0A655JKX0</accession>
<reference evidence="1 2" key="1">
    <citation type="submission" date="2015-03" db="EMBL/GenBank/DDBJ databases">
        <authorList>
            <consortium name="Pathogen Informatics"/>
        </authorList>
    </citation>
    <scope>NUCLEOTIDE SEQUENCE [LARGE SCALE GENOMIC DNA]</scope>
    <source>
        <strain evidence="1 2">P00601463</strain>
    </source>
</reference>
<evidence type="ECO:0000313" key="1">
    <source>
        <dbReference type="EMBL" id="COX09330.1"/>
    </source>
</evidence>
<organism evidence="1 2">
    <name type="scientific">Mycobacterium tuberculosis</name>
    <dbReference type="NCBI Taxonomy" id="1773"/>
    <lineage>
        <taxon>Bacteria</taxon>
        <taxon>Bacillati</taxon>
        <taxon>Actinomycetota</taxon>
        <taxon>Actinomycetes</taxon>
        <taxon>Mycobacteriales</taxon>
        <taxon>Mycobacteriaceae</taxon>
        <taxon>Mycobacterium</taxon>
        <taxon>Mycobacterium tuberculosis complex</taxon>
    </lineage>
</organism>
<dbReference type="EMBL" id="CHKL01000630">
    <property type="protein sequence ID" value="COX09330.1"/>
    <property type="molecule type" value="Genomic_DNA"/>
</dbReference>
<gene>
    <name evidence="1" type="ORF">ERS007741_03788</name>
</gene>
<sequence>MPNSAVSSPPPSPRYSTRTRRRLRAIFSSVGLSSATILPSTTNATRSHSSSAVAMSCVVRKIVRPRAFRSTMMSLILRAFTGSSPEVGSSRNSSSGSLISDLAKVSRICMPLEYLPTRVWASSARPTAASSCIGSAVAPAYSEAKKRRFSYPVSFW</sequence>
<dbReference type="Proteomes" id="UP000048600">
    <property type="component" value="Unassembled WGS sequence"/>
</dbReference>
<dbReference type="AlphaFoldDB" id="A0A655JKX0"/>
<proteinExistence type="predicted"/>